<dbReference type="FunCoup" id="A0A0H2RW69">
    <property type="interactions" value="336"/>
</dbReference>
<gene>
    <name evidence="10" type="ORF">SCHPADRAFT_873807</name>
</gene>
<proteinExistence type="inferred from homology"/>
<dbReference type="PIRSF" id="PIRSF016305">
    <property type="entry name" value="LCM_mtfrase"/>
    <property type="match status" value="1"/>
</dbReference>
<evidence type="ECO:0000256" key="6">
    <source>
        <dbReference type="ARBA" id="ARBA00022679"/>
    </source>
</evidence>
<feature type="binding site" evidence="9">
    <location>
        <position position="64"/>
    </location>
    <ligand>
        <name>S-adenosyl-L-methionine</name>
        <dbReference type="ChEBI" id="CHEBI:59789"/>
    </ligand>
</feature>
<dbReference type="STRING" id="27342.A0A0H2RW69"/>
<reference evidence="10 11" key="1">
    <citation type="submission" date="2015-04" db="EMBL/GenBank/DDBJ databases">
        <title>Complete genome sequence of Schizopora paradoxa KUC8140, a cosmopolitan wood degrader in East Asia.</title>
        <authorList>
            <consortium name="DOE Joint Genome Institute"/>
            <person name="Min B."/>
            <person name="Park H."/>
            <person name="Jang Y."/>
            <person name="Kim J.-J."/>
            <person name="Kim K.H."/>
            <person name="Pangilinan J."/>
            <person name="Lipzen A."/>
            <person name="Riley R."/>
            <person name="Grigoriev I.V."/>
            <person name="Spatafora J.W."/>
            <person name="Choi I.-G."/>
        </authorList>
    </citation>
    <scope>NUCLEOTIDE SEQUENCE [LARGE SCALE GENOMIC DNA]</scope>
    <source>
        <strain evidence="10 11">KUC8140</strain>
    </source>
</reference>
<dbReference type="Proteomes" id="UP000053477">
    <property type="component" value="Unassembled WGS sequence"/>
</dbReference>
<dbReference type="AlphaFoldDB" id="A0A0H2RW69"/>
<evidence type="ECO:0000256" key="8">
    <source>
        <dbReference type="PIRNR" id="PIRNR016305"/>
    </source>
</evidence>
<evidence type="ECO:0000256" key="3">
    <source>
        <dbReference type="ARBA" id="ARBA00012834"/>
    </source>
</evidence>
<dbReference type="GO" id="GO:0032259">
    <property type="term" value="P:methylation"/>
    <property type="evidence" value="ECO:0007669"/>
    <property type="project" value="UniProtKB-KW"/>
</dbReference>
<evidence type="ECO:0000256" key="5">
    <source>
        <dbReference type="ARBA" id="ARBA00022603"/>
    </source>
</evidence>
<dbReference type="GO" id="GO:0018423">
    <property type="term" value="F:protein C-terminal leucine carboxyl O-methyltransferase activity"/>
    <property type="evidence" value="ECO:0007669"/>
    <property type="project" value="UniProtKB-EC"/>
</dbReference>
<dbReference type="InParanoid" id="A0A0H2RW69"/>
<dbReference type="PANTHER" id="PTHR13600:SF21">
    <property type="entry name" value="LEUCINE CARBOXYL METHYLTRANSFERASE 1"/>
    <property type="match status" value="1"/>
</dbReference>
<feature type="binding site" evidence="9">
    <location>
        <begin position="166"/>
        <end position="167"/>
    </location>
    <ligand>
        <name>S-adenosyl-L-methionine</name>
        <dbReference type="ChEBI" id="CHEBI:59789"/>
    </ligand>
</feature>
<evidence type="ECO:0000313" key="11">
    <source>
        <dbReference type="Proteomes" id="UP000053477"/>
    </source>
</evidence>
<dbReference type="OrthoDB" id="203237at2759"/>
<accession>A0A0H2RW69</accession>
<evidence type="ECO:0000256" key="1">
    <source>
        <dbReference type="ARBA" id="ARBA00000724"/>
    </source>
</evidence>
<dbReference type="EMBL" id="KQ085956">
    <property type="protein sequence ID" value="KLO13678.1"/>
    <property type="molecule type" value="Genomic_DNA"/>
</dbReference>
<dbReference type="InterPro" id="IPR007213">
    <property type="entry name" value="Ppm1/Ppm2/Tcmp"/>
</dbReference>
<dbReference type="SUPFAM" id="SSF53335">
    <property type="entry name" value="S-adenosyl-L-methionine-dependent methyltransferases"/>
    <property type="match status" value="1"/>
</dbReference>
<dbReference type="InterPro" id="IPR029063">
    <property type="entry name" value="SAM-dependent_MTases_sf"/>
</dbReference>
<keyword evidence="11" id="KW-1185">Reference proteome</keyword>
<dbReference type="Gene3D" id="3.40.50.150">
    <property type="entry name" value="Vaccinia Virus protein VP39"/>
    <property type="match status" value="1"/>
</dbReference>
<sequence length="357" mass="39425">MFPPASARQDADAPIRATDSDASLARLSAVKKGYLTDPFIAHFVPRAQSQPSRPPLINIGTTIRSESIDDLVESWMKLCILEGLKCQIVSLGAGSDTRFWRIATGSHKDLVVKYIEADFAEVTAKKAMTVKKSSTLMASLGDPSTVIIGGGGTTLSSPVYNLLPADLRKPPAEGMQAVIELLDKDVPTLLLFECVLAYISPELSSALIKHFASYFRDSAPLAGIVYEMFGLEDSFGRVMKNNLKARHVDLQGVAPYNTKASLPQRFLSLEFTMAKALTLFEIRRQYLSEEKSKSMSQVEMLDEVEELDLVLSHYAITWGIKIPEGEKFKSYREAHSPWMNWELHTIGSSKSESIDSA</sequence>
<evidence type="ECO:0000256" key="9">
    <source>
        <dbReference type="PIRSR" id="PIRSR016305-1"/>
    </source>
</evidence>
<evidence type="ECO:0000256" key="4">
    <source>
        <dbReference type="ARBA" id="ARBA00017497"/>
    </source>
</evidence>
<evidence type="ECO:0000256" key="2">
    <source>
        <dbReference type="ARBA" id="ARBA00010703"/>
    </source>
</evidence>
<organism evidence="10 11">
    <name type="scientific">Schizopora paradoxa</name>
    <dbReference type="NCBI Taxonomy" id="27342"/>
    <lineage>
        <taxon>Eukaryota</taxon>
        <taxon>Fungi</taxon>
        <taxon>Dikarya</taxon>
        <taxon>Basidiomycota</taxon>
        <taxon>Agaricomycotina</taxon>
        <taxon>Agaricomycetes</taxon>
        <taxon>Hymenochaetales</taxon>
        <taxon>Schizoporaceae</taxon>
        <taxon>Schizopora</taxon>
    </lineage>
</organism>
<keyword evidence="6 8" id="KW-0808">Transferase</keyword>
<keyword evidence="5 8" id="KW-0489">Methyltransferase</keyword>
<feature type="binding site" evidence="9">
    <location>
        <position position="92"/>
    </location>
    <ligand>
        <name>S-adenosyl-L-methionine</name>
        <dbReference type="ChEBI" id="CHEBI:59789"/>
    </ligand>
</feature>
<dbReference type="PANTHER" id="PTHR13600">
    <property type="entry name" value="LEUCINE CARBOXYL METHYLTRANSFERASE"/>
    <property type="match status" value="1"/>
</dbReference>
<feature type="binding site" evidence="9">
    <location>
        <position position="193"/>
    </location>
    <ligand>
        <name>S-adenosyl-L-methionine</name>
        <dbReference type="ChEBI" id="CHEBI:59789"/>
    </ligand>
</feature>
<comment type="similarity">
    <text evidence="2 8">Belongs to the methyltransferase superfamily. LCMT family.</text>
</comment>
<comment type="catalytic activity">
    <reaction evidence="1 8">
        <text>[phosphatase 2A protein]-C-terminal L-leucine + S-adenosyl-L-methionine = [phosphatase 2A protein]-C-terminal L-leucine methyl ester + S-adenosyl-L-homocysteine</text>
        <dbReference type="Rhea" id="RHEA:48544"/>
        <dbReference type="Rhea" id="RHEA-COMP:12134"/>
        <dbReference type="Rhea" id="RHEA-COMP:12135"/>
        <dbReference type="ChEBI" id="CHEBI:57856"/>
        <dbReference type="ChEBI" id="CHEBI:59789"/>
        <dbReference type="ChEBI" id="CHEBI:90516"/>
        <dbReference type="ChEBI" id="CHEBI:90517"/>
        <dbReference type="EC" id="2.1.1.233"/>
    </reaction>
</comment>
<protein>
    <recommendedName>
        <fullName evidence="4 8">Leucine carboxyl methyltransferase 1</fullName>
        <ecNumber evidence="3 8">2.1.1.233</ecNumber>
    </recommendedName>
</protein>
<evidence type="ECO:0000256" key="7">
    <source>
        <dbReference type="ARBA" id="ARBA00022691"/>
    </source>
</evidence>
<evidence type="ECO:0000313" key="10">
    <source>
        <dbReference type="EMBL" id="KLO13678.1"/>
    </source>
</evidence>
<dbReference type="EC" id="2.1.1.233" evidence="3 8"/>
<comment type="function">
    <text evidence="8">Methylates the carboxyl group of the C-terminal leucine residue of protein phosphatase 2A catalytic subunits to form alpha-leucine ester residues.</text>
</comment>
<name>A0A0H2RW69_9AGAM</name>
<dbReference type="InterPro" id="IPR016651">
    <property type="entry name" value="LCMT1"/>
</dbReference>
<dbReference type="Pfam" id="PF04072">
    <property type="entry name" value="LCM"/>
    <property type="match status" value="1"/>
</dbReference>
<keyword evidence="7 8" id="KW-0949">S-adenosyl-L-methionine</keyword>